<dbReference type="InterPro" id="IPR036638">
    <property type="entry name" value="HLH_DNA-bd_sf"/>
</dbReference>
<name>A0A1B7N000_9AGAM</name>
<sequence>MTLPIASSSTPSAGNSPASVESSVPPQTPITPVVGQTLSLPLASSPDQTNHTQSQSPTTAANGAITQVKRKPSRRANTAERRATHNAVERQRRETLNGRFLDLAALLPNLSQIRRPSKSAIVNSSIAHVHASRRHRLLASRELRTLKLESDALRRELNEWRDRAGLPCVEEPIRGEGFSMILNGEVEILNAVIGEEDEEGQGSYEGYDEGDDEFAGSMPSAMDDAEDAMPSGGATMLKNGLYGHGNLPPTEVNIAHLMPRGPPRSHGGPMIAQMSSSVSFENPEMPSIYEPQVNFAGAPPIGHHHLAMEQQHNMKAWATNMYNSYEPQQQQQQQQHQLQVQRNLVTPPNTSHTMGPSATTGNHFGDQVALANLKRQQILTLQQQRGAMGYVVDADDTSSVGSGHSSRERSGSFSPGSGYGSPTHGASPMNYELANAHADYGLPKRLSLGGMHSNNGIAGSWSSRGEDWMGGMVTTQGLGAPINVGGGGGYNMMI</sequence>
<accession>A0A1B7N000</accession>
<dbReference type="GO" id="GO:0090575">
    <property type="term" value="C:RNA polymerase II transcription regulator complex"/>
    <property type="evidence" value="ECO:0007669"/>
    <property type="project" value="TreeGrafter"/>
</dbReference>
<evidence type="ECO:0000259" key="7">
    <source>
        <dbReference type="PROSITE" id="PS50888"/>
    </source>
</evidence>
<dbReference type="PANTHER" id="PTHR10328:SF3">
    <property type="entry name" value="PROTEIN MAX"/>
    <property type="match status" value="1"/>
</dbReference>
<keyword evidence="9" id="KW-1185">Reference proteome</keyword>
<dbReference type="Proteomes" id="UP000092154">
    <property type="component" value="Unassembled WGS sequence"/>
</dbReference>
<dbReference type="GO" id="GO:0003700">
    <property type="term" value="F:DNA-binding transcription factor activity"/>
    <property type="evidence" value="ECO:0007669"/>
    <property type="project" value="TreeGrafter"/>
</dbReference>
<feature type="compositionally biased region" description="Polar residues" evidence="6">
    <location>
        <begin position="45"/>
        <end position="65"/>
    </location>
</feature>
<dbReference type="PROSITE" id="PS50888">
    <property type="entry name" value="BHLH"/>
    <property type="match status" value="1"/>
</dbReference>
<reference evidence="8 9" key="1">
    <citation type="submission" date="2016-06" db="EMBL/GenBank/DDBJ databases">
        <title>Comparative genomics of the ectomycorrhizal sister species Rhizopogon vinicolor and Rhizopogon vesiculosus (Basidiomycota: Boletales) reveals a divergence of the mating type B locus.</title>
        <authorList>
            <consortium name="DOE Joint Genome Institute"/>
            <person name="Mujic A.B."/>
            <person name="Kuo A."/>
            <person name="Tritt A."/>
            <person name="Lipzen A."/>
            <person name="Chen C."/>
            <person name="Johnson J."/>
            <person name="Sharma A."/>
            <person name="Barry K."/>
            <person name="Grigoriev I.V."/>
            <person name="Spatafora J.W."/>
        </authorList>
    </citation>
    <scope>NUCLEOTIDE SEQUENCE [LARGE SCALE GENOMIC DNA]</scope>
    <source>
        <strain evidence="8 9">AM-OR11-026</strain>
    </source>
</reference>
<dbReference type="GO" id="GO:0046983">
    <property type="term" value="F:protein dimerization activity"/>
    <property type="evidence" value="ECO:0007669"/>
    <property type="project" value="InterPro"/>
</dbReference>
<evidence type="ECO:0000256" key="1">
    <source>
        <dbReference type="ARBA" id="ARBA00023015"/>
    </source>
</evidence>
<dbReference type="SUPFAM" id="SSF47459">
    <property type="entry name" value="HLH, helix-loop-helix DNA-binding domain"/>
    <property type="match status" value="1"/>
</dbReference>
<feature type="compositionally biased region" description="Low complexity" evidence="6">
    <location>
        <begin position="411"/>
        <end position="422"/>
    </location>
</feature>
<evidence type="ECO:0000313" key="8">
    <source>
        <dbReference type="EMBL" id="OAX38176.1"/>
    </source>
</evidence>
<evidence type="ECO:0000256" key="4">
    <source>
        <dbReference type="ARBA" id="ARBA00023163"/>
    </source>
</evidence>
<keyword evidence="3" id="KW-0010">Activator</keyword>
<dbReference type="STRING" id="1314800.A0A1B7N000"/>
<keyword evidence="2" id="KW-0238">DNA-binding</keyword>
<keyword evidence="4" id="KW-0804">Transcription</keyword>
<organism evidence="8 9">
    <name type="scientific">Rhizopogon vinicolor AM-OR11-026</name>
    <dbReference type="NCBI Taxonomy" id="1314800"/>
    <lineage>
        <taxon>Eukaryota</taxon>
        <taxon>Fungi</taxon>
        <taxon>Dikarya</taxon>
        <taxon>Basidiomycota</taxon>
        <taxon>Agaricomycotina</taxon>
        <taxon>Agaricomycetes</taxon>
        <taxon>Agaricomycetidae</taxon>
        <taxon>Boletales</taxon>
        <taxon>Suillineae</taxon>
        <taxon>Rhizopogonaceae</taxon>
        <taxon>Rhizopogon</taxon>
    </lineage>
</organism>
<dbReference type="SMART" id="SM00353">
    <property type="entry name" value="HLH"/>
    <property type="match status" value="1"/>
</dbReference>
<dbReference type="AlphaFoldDB" id="A0A1B7N000"/>
<dbReference type="GO" id="GO:0003677">
    <property type="term" value="F:DNA binding"/>
    <property type="evidence" value="ECO:0007669"/>
    <property type="project" value="UniProtKB-KW"/>
</dbReference>
<keyword evidence="1" id="KW-0805">Transcription regulation</keyword>
<feature type="compositionally biased region" description="Polar residues" evidence="6">
    <location>
        <begin position="1"/>
        <end position="25"/>
    </location>
</feature>
<dbReference type="EMBL" id="KV448309">
    <property type="protein sequence ID" value="OAX38176.1"/>
    <property type="molecule type" value="Genomic_DNA"/>
</dbReference>
<keyword evidence="5" id="KW-0539">Nucleus</keyword>
<feature type="domain" description="BHLH" evidence="7">
    <location>
        <begin position="80"/>
        <end position="132"/>
    </location>
</feature>
<protein>
    <recommendedName>
        <fullName evidence="7">BHLH domain-containing protein</fullName>
    </recommendedName>
</protein>
<proteinExistence type="predicted"/>
<dbReference type="GO" id="GO:0045944">
    <property type="term" value="P:positive regulation of transcription by RNA polymerase II"/>
    <property type="evidence" value="ECO:0007669"/>
    <property type="project" value="TreeGrafter"/>
</dbReference>
<dbReference type="InParanoid" id="A0A1B7N000"/>
<evidence type="ECO:0000256" key="5">
    <source>
        <dbReference type="ARBA" id="ARBA00023242"/>
    </source>
</evidence>
<evidence type="ECO:0000256" key="6">
    <source>
        <dbReference type="SAM" id="MobiDB-lite"/>
    </source>
</evidence>
<evidence type="ECO:0000313" key="9">
    <source>
        <dbReference type="Proteomes" id="UP000092154"/>
    </source>
</evidence>
<evidence type="ECO:0000256" key="3">
    <source>
        <dbReference type="ARBA" id="ARBA00023159"/>
    </source>
</evidence>
<dbReference type="PANTHER" id="PTHR10328">
    <property type="entry name" value="PROTEIN MAX MYC-ASSOCIATED FACTOR X"/>
    <property type="match status" value="1"/>
</dbReference>
<evidence type="ECO:0000256" key="2">
    <source>
        <dbReference type="ARBA" id="ARBA00023125"/>
    </source>
</evidence>
<dbReference type="InterPro" id="IPR011598">
    <property type="entry name" value="bHLH_dom"/>
</dbReference>
<dbReference type="OrthoDB" id="8964853at2759"/>
<dbReference type="Gene3D" id="4.10.280.10">
    <property type="entry name" value="Helix-loop-helix DNA-binding domain"/>
    <property type="match status" value="1"/>
</dbReference>
<feature type="compositionally biased region" description="Basic and acidic residues" evidence="6">
    <location>
        <begin position="77"/>
        <end position="90"/>
    </location>
</feature>
<gene>
    <name evidence="8" type="ORF">K503DRAFT_692006</name>
</gene>
<feature type="region of interest" description="Disordered" evidence="6">
    <location>
        <begin position="397"/>
        <end position="426"/>
    </location>
</feature>
<feature type="region of interest" description="Disordered" evidence="6">
    <location>
        <begin position="1"/>
        <end position="90"/>
    </location>
</feature>
<dbReference type="Pfam" id="PF00010">
    <property type="entry name" value="HLH"/>
    <property type="match status" value="1"/>
</dbReference>